<evidence type="ECO:0000313" key="2">
    <source>
        <dbReference type="EMBL" id="KAG7346036.1"/>
    </source>
</evidence>
<protein>
    <submittedName>
        <fullName evidence="2">Uncharacterized protein</fullName>
    </submittedName>
</protein>
<keyword evidence="3" id="KW-1185">Reference proteome</keyword>
<accession>A0A9K3KMA8</accession>
<sequence length="507" mass="57923">MILSSLLNRTALSAARNNHSIHQIHFCRVFSNSSSGKQKKRSIKSLALSVYFKHPDFGMNDYEILSRASAFLLAVDPPPPPGALDKDDPYAHLAVNERERQRKLFKQHHRYTPVGNPGDSRELTDLGWLEYAPREVRPMVHCVCSSHVLAPFLWTKYYPQEWLTKVRQEHCIYTLEVFDEENPEKGALGKFALNPYPIHHPEGRDVALIHLKDEEANLRLMQDLGVEVLYMRDLDEIYEKGDEVIFDGYVVAEPNKVDSPSFDQDEKENKAPTTAQEKKKKSQEEDTRVFFPYHEKGELAFHTRDRFFATTPSPLPEGLCGGPALDKNGMVCGIVEGIVPKDHSNKDIAGSAAFMPNYMMAPFIDFAERFMLQKILPKSLFQKAVTAKTTGHLGGGIFKKDAQGRYQPAGNSISYEEAFDRAVDQLKKNHTKEEVEAILNTIQRERREVMEIMDKEGGDLDEVVERVRQRTMQVRAMIHEEYRKELAEKEDDSIIEAEVVEDSEKRA</sequence>
<feature type="region of interest" description="Disordered" evidence="1">
    <location>
        <begin position="256"/>
        <end position="286"/>
    </location>
</feature>
<dbReference type="AlphaFoldDB" id="A0A9K3KMA8"/>
<proteinExistence type="predicted"/>
<dbReference type="Proteomes" id="UP000693970">
    <property type="component" value="Unassembled WGS sequence"/>
</dbReference>
<dbReference type="OrthoDB" id="269605at2759"/>
<dbReference type="EMBL" id="JAGRRH010000021">
    <property type="protein sequence ID" value="KAG7346036.1"/>
    <property type="molecule type" value="Genomic_DNA"/>
</dbReference>
<organism evidence="2 3">
    <name type="scientific">Nitzschia inconspicua</name>
    <dbReference type="NCBI Taxonomy" id="303405"/>
    <lineage>
        <taxon>Eukaryota</taxon>
        <taxon>Sar</taxon>
        <taxon>Stramenopiles</taxon>
        <taxon>Ochrophyta</taxon>
        <taxon>Bacillariophyta</taxon>
        <taxon>Bacillariophyceae</taxon>
        <taxon>Bacillariophycidae</taxon>
        <taxon>Bacillariales</taxon>
        <taxon>Bacillariaceae</taxon>
        <taxon>Nitzschia</taxon>
    </lineage>
</organism>
<evidence type="ECO:0000313" key="3">
    <source>
        <dbReference type="Proteomes" id="UP000693970"/>
    </source>
</evidence>
<comment type="caution">
    <text evidence="2">The sequence shown here is derived from an EMBL/GenBank/DDBJ whole genome shotgun (WGS) entry which is preliminary data.</text>
</comment>
<gene>
    <name evidence="2" type="ORF">IV203_005104</name>
</gene>
<name>A0A9K3KMA8_9STRA</name>
<evidence type="ECO:0000256" key="1">
    <source>
        <dbReference type="SAM" id="MobiDB-lite"/>
    </source>
</evidence>
<reference evidence="2" key="1">
    <citation type="journal article" date="2021" name="Sci. Rep.">
        <title>Diploid genomic architecture of Nitzschia inconspicua, an elite biomass production diatom.</title>
        <authorList>
            <person name="Oliver A."/>
            <person name="Podell S."/>
            <person name="Pinowska A."/>
            <person name="Traller J.C."/>
            <person name="Smith S.R."/>
            <person name="McClure R."/>
            <person name="Beliaev A."/>
            <person name="Bohutskyi P."/>
            <person name="Hill E.A."/>
            <person name="Rabines A."/>
            <person name="Zheng H."/>
            <person name="Allen L.Z."/>
            <person name="Kuo A."/>
            <person name="Grigoriev I.V."/>
            <person name="Allen A.E."/>
            <person name="Hazlebeck D."/>
            <person name="Allen E.E."/>
        </authorList>
    </citation>
    <scope>NUCLEOTIDE SEQUENCE</scope>
    <source>
        <strain evidence="2">Hildebrandi</strain>
    </source>
</reference>
<reference evidence="2" key="2">
    <citation type="submission" date="2021-04" db="EMBL/GenBank/DDBJ databases">
        <authorList>
            <person name="Podell S."/>
        </authorList>
    </citation>
    <scope>NUCLEOTIDE SEQUENCE</scope>
    <source>
        <strain evidence="2">Hildebrandi</strain>
    </source>
</reference>